<evidence type="ECO:0000256" key="1">
    <source>
        <dbReference type="SAM" id="SignalP"/>
    </source>
</evidence>
<organism evidence="2 3">
    <name type="scientific">Prevotella pallens</name>
    <dbReference type="NCBI Taxonomy" id="60133"/>
    <lineage>
        <taxon>Bacteria</taxon>
        <taxon>Pseudomonadati</taxon>
        <taxon>Bacteroidota</taxon>
        <taxon>Bacteroidia</taxon>
        <taxon>Bacteroidales</taxon>
        <taxon>Prevotellaceae</taxon>
        <taxon>Prevotella</taxon>
    </lineage>
</organism>
<proteinExistence type="predicted"/>
<feature type="signal peptide" evidence="1">
    <location>
        <begin position="1"/>
        <end position="23"/>
    </location>
</feature>
<feature type="chain" id="PRO_5016879127" evidence="1">
    <location>
        <begin position="24"/>
        <end position="489"/>
    </location>
</feature>
<evidence type="ECO:0000313" key="3">
    <source>
        <dbReference type="Proteomes" id="UP000254235"/>
    </source>
</evidence>
<dbReference type="EMBL" id="UGTP01000001">
    <property type="protein sequence ID" value="SUC11525.1"/>
    <property type="molecule type" value="Genomic_DNA"/>
</dbReference>
<evidence type="ECO:0000313" key="2">
    <source>
        <dbReference type="EMBL" id="SUC11525.1"/>
    </source>
</evidence>
<accession>A0A379EYV1</accession>
<reference evidence="2 3" key="1">
    <citation type="submission" date="2018-06" db="EMBL/GenBank/DDBJ databases">
        <authorList>
            <consortium name="Pathogen Informatics"/>
            <person name="Doyle S."/>
        </authorList>
    </citation>
    <scope>NUCLEOTIDE SEQUENCE [LARGE SCALE GENOMIC DNA]</scope>
    <source>
        <strain evidence="2 3">NCTC13043</strain>
    </source>
</reference>
<dbReference type="OrthoDB" id="9805017at2"/>
<sequence>MKQTLVKFSFITVASVFSLSSYAQLKAGEIDASYKPVFDGNVLSMVLEPDGKNVCAGSFYNVGDRKICGLIRLKANGDEDESFNKGGKGFDSYATAVAKTSDGKYLVAGHFTTYNEKAVGSLVRINADGTLDETFKNDIKFEIVNHKTIKEIELQQIVMLPNGQFYVAGCFNRVNGKLAPLIARFNADGTRDESFLPTDKEIHLKSSPNVDAIWKAPDGSLYLGGSFGGYDGGFKQKRLIHINADGTLDRSFHQPQLDGFIKSISPFGEDKILVGGDFLTTESGDRFLTCVINKDGSLDESYNPRQNFFTENHEAESLAVFGSKLVGDNVIIVGGDVVTPGNAFFHVLTKDGKDFSSTLKIEGQPNKIVSFLKIDDSEKYAYISGFFTKVGDYVLPYFARVALRDIVPDGINATNINKVEPSVRYNNGMLTVNGIEGNAELSVYSTKGTAITLCNVSNALPIALPLPKGIYIVQIKNAKGKTYTSKIIN</sequence>
<dbReference type="GeneID" id="78570120"/>
<dbReference type="AlphaFoldDB" id="A0A379EYV1"/>
<dbReference type="Gene3D" id="2.80.10.50">
    <property type="match status" value="2"/>
</dbReference>
<keyword evidence="1" id="KW-0732">Signal</keyword>
<dbReference type="Proteomes" id="UP000254235">
    <property type="component" value="Unassembled WGS sequence"/>
</dbReference>
<dbReference type="Pfam" id="PF17164">
    <property type="entry name" value="DUF5122"/>
    <property type="match status" value="4"/>
</dbReference>
<name>A0A379EYV1_9BACT</name>
<dbReference type="InterPro" id="IPR013431">
    <property type="entry name" value="Delta_60_rpt"/>
</dbReference>
<gene>
    <name evidence="2" type="ORF">NCTC13043_00381</name>
</gene>
<protein>
    <submittedName>
        <fullName evidence="2">Delta-60 repeat domain</fullName>
    </submittedName>
</protein>
<dbReference type="InterPro" id="IPR026444">
    <property type="entry name" value="Secre_tail"/>
</dbReference>
<dbReference type="NCBIfam" id="TIGR02608">
    <property type="entry name" value="delta_60_rpt"/>
    <property type="match status" value="3"/>
</dbReference>
<dbReference type="NCBIfam" id="TIGR04183">
    <property type="entry name" value="Por_Secre_tail"/>
    <property type="match status" value="1"/>
</dbReference>
<dbReference type="SUPFAM" id="SSF101898">
    <property type="entry name" value="NHL repeat"/>
    <property type="match status" value="1"/>
</dbReference>
<dbReference type="RefSeq" id="WP_115082832.1">
    <property type="nucleotide sequence ID" value="NZ_CAUTFH010000027.1"/>
</dbReference>